<dbReference type="EMBL" id="JAVRRD010000003">
    <property type="protein sequence ID" value="KAK5061011.1"/>
    <property type="molecule type" value="Genomic_DNA"/>
</dbReference>
<dbReference type="SUPFAM" id="SSF81383">
    <property type="entry name" value="F-box domain"/>
    <property type="match status" value="1"/>
</dbReference>
<keyword evidence="1" id="KW-0732">Signal</keyword>
<comment type="caution">
    <text evidence="3">The sequence shown here is derived from an EMBL/GenBank/DDBJ whole genome shotgun (WGS) entry which is preliminary data.</text>
</comment>
<dbReference type="AlphaFoldDB" id="A0AAV9NKD9"/>
<reference evidence="3 4" key="1">
    <citation type="submission" date="2023-08" db="EMBL/GenBank/DDBJ databases">
        <title>Black Yeasts Isolated from many extreme environments.</title>
        <authorList>
            <person name="Coleine C."/>
            <person name="Stajich J.E."/>
            <person name="Selbmann L."/>
        </authorList>
    </citation>
    <scope>NUCLEOTIDE SEQUENCE [LARGE SCALE GENOMIC DNA]</scope>
    <source>
        <strain evidence="3 4">CCFEE 5792</strain>
    </source>
</reference>
<feature type="signal peptide" evidence="1">
    <location>
        <begin position="1"/>
        <end position="20"/>
    </location>
</feature>
<evidence type="ECO:0000313" key="4">
    <source>
        <dbReference type="Proteomes" id="UP001358417"/>
    </source>
</evidence>
<dbReference type="SMART" id="SM00256">
    <property type="entry name" value="FBOX"/>
    <property type="match status" value="1"/>
</dbReference>
<organism evidence="3 4">
    <name type="scientific">Exophiala bonariae</name>
    <dbReference type="NCBI Taxonomy" id="1690606"/>
    <lineage>
        <taxon>Eukaryota</taxon>
        <taxon>Fungi</taxon>
        <taxon>Dikarya</taxon>
        <taxon>Ascomycota</taxon>
        <taxon>Pezizomycotina</taxon>
        <taxon>Eurotiomycetes</taxon>
        <taxon>Chaetothyriomycetidae</taxon>
        <taxon>Chaetothyriales</taxon>
        <taxon>Herpotrichiellaceae</taxon>
        <taxon>Exophiala</taxon>
    </lineage>
</organism>
<dbReference type="CDD" id="cd09917">
    <property type="entry name" value="F-box_SF"/>
    <property type="match status" value="1"/>
</dbReference>
<dbReference type="Gene3D" id="1.20.1280.50">
    <property type="match status" value="1"/>
</dbReference>
<dbReference type="GeneID" id="89975718"/>
<dbReference type="InterPro" id="IPR036047">
    <property type="entry name" value="F-box-like_dom_sf"/>
</dbReference>
<dbReference type="SUPFAM" id="SSF52047">
    <property type="entry name" value="RNI-like"/>
    <property type="match status" value="1"/>
</dbReference>
<keyword evidence="4" id="KW-1185">Reference proteome</keyword>
<evidence type="ECO:0000256" key="1">
    <source>
        <dbReference type="SAM" id="SignalP"/>
    </source>
</evidence>
<sequence length="482" mass="55289">MIASTPLSLLLLHLPDEVLITIFGYLDFNTLSDASLVCKHFNDLVEPFLYHSIEILNGYQASVLAASLHANDRRATWVRSLMVSVKFGDDMGLHTLPPYISRMCNLQDLCLETPDCNAKFPEERVSWVNLQDRYERIFESASAVVPASFGRLLPNLRKCTLHFVDSQKEIHSMTKYPMIFLHPNLKSLTVSCASTDYPHRLLVDFQDDEALMKSTNLEHLHLEECDIFEPSLAVLLSFPKALKSLKISEGIRYDGVFNARSSRLHGNVSPGPFVDAVAQNCVDSLEHLSLSLGFQRPGHQEIDHRGQFLDLTPFHAMKRLDLDNRTVHLIRMRRQCDHATWRRLPPNLETLKVFGIPLGERPPFQARRRAWFPFESCFVTEKAKHGVRLLKNLVCSYEYYRDDDEVPHLSISDDEDTVEEVSQVLIAQRRMTDKCKELQPIFKKAGVRLEIEMVALPNGFIPPYLFPEDQPKSFVLWESARK</sequence>
<proteinExistence type="predicted"/>
<feature type="chain" id="PRO_5043541431" description="F-box domain-containing protein" evidence="1">
    <location>
        <begin position="21"/>
        <end position="482"/>
    </location>
</feature>
<gene>
    <name evidence="3" type="ORF">LTR84_007552</name>
</gene>
<accession>A0AAV9NKD9</accession>
<dbReference type="PROSITE" id="PS50181">
    <property type="entry name" value="FBOX"/>
    <property type="match status" value="1"/>
</dbReference>
<protein>
    <recommendedName>
        <fullName evidence="2">F-box domain-containing protein</fullName>
    </recommendedName>
</protein>
<feature type="domain" description="F-box" evidence="2">
    <location>
        <begin position="8"/>
        <end position="53"/>
    </location>
</feature>
<evidence type="ECO:0000313" key="3">
    <source>
        <dbReference type="EMBL" id="KAK5061011.1"/>
    </source>
</evidence>
<evidence type="ECO:0000259" key="2">
    <source>
        <dbReference type="PROSITE" id="PS50181"/>
    </source>
</evidence>
<dbReference type="Pfam" id="PF12937">
    <property type="entry name" value="F-box-like"/>
    <property type="match status" value="1"/>
</dbReference>
<dbReference type="Gene3D" id="3.80.10.10">
    <property type="entry name" value="Ribonuclease Inhibitor"/>
    <property type="match status" value="1"/>
</dbReference>
<dbReference type="InterPro" id="IPR032675">
    <property type="entry name" value="LRR_dom_sf"/>
</dbReference>
<dbReference type="InterPro" id="IPR001810">
    <property type="entry name" value="F-box_dom"/>
</dbReference>
<dbReference type="RefSeq" id="XP_064710108.1">
    <property type="nucleotide sequence ID" value="XM_064851105.1"/>
</dbReference>
<name>A0AAV9NKD9_9EURO</name>
<dbReference type="Proteomes" id="UP001358417">
    <property type="component" value="Unassembled WGS sequence"/>
</dbReference>